<dbReference type="SMART" id="SM00119">
    <property type="entry name" value="HECTc"/>
    <property type="match status" value="1"/>
</dbReference>
<dbReference type="OrthoDB" id="8068875at2759"/>
<dbReference type="PRINTS" id="PR00633">
    <property type="entry name" value="RCCNDNSATION"/>
</dbReference>
<dbReference type="GO" id="GO:0006511">
    <property type="term" value="P:ubiquitin-dependent protein catabolic process"/>
    <property type="evidence" value="ECO:0007669"/>
    <property type="project" value="TreeGrafter"/>
</dbReference>
<evidence type="ECO:0000259" key="7">
    <source>
        <dbReference type="PROSITE" id="PS50237"/>
    </source>
</evidence>
<dbReference type="PROSITE" id="PS50012">
    <property type="entry name" value="RCC1_3"/>
    <property type="match status" value="4"/>
</dbReference>
<dbReference type="InterPro" id="IPR051709">
    <property type="entry name" value="Ub-ligase/GTPase-reg"/>
</dbReference>
<name>A0A6J0TX21_9SAUR</name>
<dbReference type="Gene3D" id="2.130.10.30">
    <property type="entry name" value="Regulator of chromosome condensation 1/beta-lactamase-inhibitor protein II"/>
    <property type="match status" value="1"/>
</dbReference>
<organism evidence="8 9">
    <name type="scientific">Pogona vitticeps</name>
    <name type="common">central bearded dragon</name>
    <dbReference type="NCBI Taxonomy" id="103695"/>
    <lineage>
        <taxon>Eukaryota</taxon>
        <taxon>Metazoa</taxon>
        <taxon>Chordata</taxon>
        <taxon>Craniata</taxon>
        <taxon>Vertebrata</taxon>
        <taxon>Euteleostomi</taxon>
        <taxon>Lepidosauria</taxon>
        <taxon>Squamata</taxon>
        <taxon>Bifurcata</taxon>
        <taxon>Unidentata</taxon>
        <taxon>Episquamata</taxon>
        <taxon>Toxicofera</taxon>
        <taxon>Iguania</taxon>
        <taxon>Acrodonta</taxon>
        <taxon>Agamidae</taxon>
        <taxon>Amphibolurinae</taxon>
        <taxon>Pogona</taxon>
    </lineage>
</organism>
<dbReference type="Pfam" id="PF25390">
    <property type="entry name" value="WD40_RLD"/>
    <property type="match status" value="1"/>
</dbReference>
<keyword evidence="1" id="KW-0808">Transferase</keyword>
<keyword evidence="8" id="KW-1185">Reference proteome</keyword>
<feature type="repeat" description="RCC1" evidence="5">
    <location>
        <begin position="328"/>
        <end position="390"/>
    </location>
</feature>
<feature type="repeat" description="RCC1" evidence="5">
    <location>
        <begin position="170"/>
        <end position="222"/>
    </location>
</feature>
<evidence type="ECO:0000256" key="3">
    <source>
        <dbReference type="ARBA" id="ARBA00022786"/>
    </source>
</evidence>
<feature type="compositionally biased region" description="Basic residues" evidence="6">
    <location>
        <begin position="1"/>
        <end position="22"/>
    </location>
</feature>
<feature type="active site" description="Glycyl thioester intermediate" evidence="4">
    <location>
        <position position="1003"/>
    </location>
</feature>
<dbReference type="GeneID" id="110080516"/>
<dbReference type="Gene3D" id="3.90.1750.10">
    <property type="entry name" value="Hect, E3 ligase catalytic domains"/>
    <property type="match status" value="1"/>
</dbReference>
<keyword evidence="2" id="KW-0677">Repeat</keyword>
<feature type="compositionally biased region" description="Pro residues" evidence="6">
    <location>
        <begin position="23"/>
        <end position="33"/>
    </location>
</feature>
<dbReference type="PANTHER" id="PTHR45622">
    <property type="entry name" value="UBIQUITIN-PROTEIN LIGASE E3A-RELATED"/>
    <property type="match status" value="1"/>
</dbReference>
<keyword evidence="3 4" id="KW-0833">Ubl conjugation pathway</keyword>
<dbReference type="GO" id="GO:0005737">
    <property type="term" value="C:cytoplasm"/>
    <property type="evidence" value="ECO:0007669"/>
    <property type="project" value="TreeGrafter"/>
</dbReference>
<dbReference type="SUPFAM" id="SSF50985">
    <property type="entry name" value="RCC1/BLIP-II"/>
    <property type="match status" value="1"/>
</dbReference>
<dbReference type="Gene3D" id="3.30.2160.10">
    <property type="entry name" value="Hect, E3 ligase catalytic domain"/>
    <property type="match status" value="1"/>
</dbReference>
<evidence type="ECO:0000256" key="1">
    <source>
        <dbReference type="ARBA" id="ARBA00022679"/>
    </source>
</evidence>
<gene>
    <name evidence="9" type="primary">LOC110080516</name>
</gene>
<dbReference type="PANTHER" id="PTHR45622:SF69">
    <property type="entry name" value="HECT DOMAIN-CONTAINING PROTEIN"/>
    <property type="match status" value="1"/>
</dbReference>
<dbReference type="InterPro" id="IPR000569">
    <property type="entry name" value="HECT_dom"/>
</dbReference>
<dbReference type="PROSITE" id="PS00626">
    <property type="entry name" value="RCC1_2"/>
    <property type="match status" value="1"/>
</dbReference>
<evidence type="ECO:0000313" key="8">
    <source>
        <dbReference type="Proteomes" id="UP001652642"/>
    </source>
</evidence>
<dbReference type="InParanoid" id="A0A6J0TX21"/>
<feature type="repeat" description="RCC1" evidence="5">
    <location>
        <begin position="223"/>
        <end position="274"/>
    </location>
</feature>
<dbReference type="GO" id="GO:0061630">
    <property type="term" value="F:ubiquitin protein ligase activity"/>
    <property type="evidence" value="ECO:0007669"/>
    <property type="project" value="TreeGrafter"/>
</dbReference>
<dbReference type="Proteomes" id="UP001652642">
    <property type="component" value="Chromosome 5"/>
</dbReference>
<evidence type="ECO:0000313" key="9">
    <source>
        <dbReference type="RefSeq" id="XP_020652153.2"/>
    </source>
</evidence>
<evidence type="ECO:0000256" key="5">
    <source>
        <dbReference type="PROSITE-ProRule" id="PRU00235"/>
    </source>
</evidence>
<dbReference type="Pfam" id="PF00632">
    <property type="entry name" value="HECT"/>
    <property type="match status" value="1"/>
</dbReference>
<dbReference type="RefSeq" id="XP_020652153.2">
    <property type="nucleotide sequence ID" value="XM_020796494.2"/>
</dbReference>
<dbReference type="InterPro" id="IPR058923">
    <property type="entry name" value="RCC1-like_dom"/>
</dbReference>
<dbReference type="InterPro" id="IPR000408">
    <property type="entry name" value="Reg_chr_condens"/>
</dbReference>
<feature type="region of interest" description="Disordered" evidence="6">
    <location>
        <begin position="1"/>
        <end position="37"/>
    </location>
</feature>
<dbReference type="KEGG" id="pvt:110080516"/>
<evidence type="ECO:0000256" key="4">
    <source>
        <dbReference type="PROSITE-ProRule" id="PRU00104"/>
    </source>
</evidence>
<evidence type="ECO:0000256" key="2">
    <source>
        <dbReference type="ARBA" id="ARBA00022737"/>
    </source>
</evidence>
<dbReference type="GO" id="GO:0016567">
    <property type="term" value="P:protein ubiquitination"/>
    <property type="evidence" value="ECO:0007669"/>
    <property type="project" value="TreeGrafter"/>
</dbReference>
<feature type="domain" description="HECT" evidence="7">
    <location>
        <begin position="711"/>
        <end position="1035"/>
    </location>
</feature>
<sequence length="1035" mass="116672">MKKAAQKMPRRSRRGAPPRGKRAPPPDPPPPASSLPRDALLLFPRSGYPASLFQEKLPGAIRQVKCTRVGLVVLKADREVLVFDREEDGGCPSRGGRPMIKKSKKNVRASSLDCEVSHLLILSSEGKLYEHHIASGRIKSKPRLLNQLGNKQIVQIACGDYYSMALSKGGELFAWGQNEYGQLGMGRKSSPVKDPQLVRELQCIPLAKIAAGSAHSLALSLSGAVYSWGNNSSGQLGLGDTKDRYCPIHVKALEHMKTVAISCGGEHTAVLLKGGLVSTFGAGSHGQLGHNSTRNELFPRMVAELFGAQVSQVACGRWHTLVYAPDLGKVYSFGSGAEGQLGNGKNSDQLVPLPLDLTMNGRTIILEGRSSKEVVEIIAGENQSIVLLLKEKSSYANVYQTVAKVEEERVEKWVSNTDAGCWKHMLQEIKLIFSSAACINGSFLDKREKYFSSSWKTAGVDPSAVFLFCEKIAVKPKVFTQVIKGLNKLLRTLPTFPASPEALRVFLVVPILLRKEDIESDCLLSQLAEAICLLPQQAKQILECLWSNLEVTFFKDLVALYQKLVCVKLSAFIDLQRCSDHNISTGELIPSIQVLQMLYEVNRKAGFRIQENNFYIPDVKRILTLPSMSHIRNVEEVIRRILPRINELQLALNTLILFPCMFDLEDKIAMHKLSCTFLNTMNLGAPGELHVRRQHLVQDTWQGIRSATICFQRFLRVDFEGEPGIDDGGLSQEFFSLLGRELCAPEKQIFRHFEESHLIWFSRQVSSQDDIYFLIGNLCGMAFYNMKTADFPFPLALFKKMANVPLTLEDLKELSPIEASNLQVILDEPYEDIIEEMMLDFTVIEKHEEALAVVELKENGANIPVTKYNRKEYVDAYINHMLTVSVKNQFEDFRRGFERGCPTNTWQMFLPAELRVVLLGHREYDWEQLEKNADYVGYEKSDEIIQDFWAVFHDLPEENKKKFLAFLTGTDRIPAQGMEKFTFIIADPKQTDPDLWYPIACTCLRIFFLPRYTDRDILEKRVLCALEWFEKFGLA</sequence>
<dbReference type="AlphaFoldDB" id="A0A6J0TX21"/>
<dbReference type="InterPro" id="IPR009091">
    <property type="entry name" value="RCC1/BLIP-II"/>
</dbReference>
<dbReference type="SUPFAM" id="SSF56204">
    <property type="entry name" value="Hect, E3 ligase catalytic domain"/>
    <property type="match status" value="1"/>
</dbReference>
<dbReference type="PROSITE" id="PS50237">
    <property type="entry name" value="HECT"/>
    <property type="match status" value="1"/>
</dbReference>
<proteinExistence type="predicted"/>
<feature type="repeat" description="RCC1" evidence="5">
    <location>
        <begin position="275"/>
        <end position="326"/>
    </location>
</feature>
<accession>A0A6J0TX21</accession>
<dbReference type="InterPro" id="IPR035983">
    <property type="entry name" value="Hect_E3_ubiquitin_ligase"/>
</dbReference>
<dbReference type="Gene3D" id="3.30.2410.10">
    <property type="entry name" value="Hect, E3 ligase catalytic domain"/>
    <property type="match status" value="1"/>
</dbReference>
<reference evidence="9" key="1">
    <citation type="submission" date="2025-08" db="UniProtKB">
        <authorList>
            <consortium name="RefSeq"/>
        </authorList>
    </citation>
    <scope>IDENTIFICATION</scope>
</reference>
<protein>
    <submittedName>
        <fullName evidence="9">E3 ISG15--protein ligase HERC5-like isoform X1</fullName>
    </submittedName>
</protein>
<evidence type="ECO:0000256" key="6">
    <source>
        <dbReference type="SAM" id="MobiDB-lite"/>
    </source>
</evidence>